<evidence type="ECO:0000313" key="9">
    <source>
        <dbReference type="EMBL" id="WGV28168.1"/>
    </source>
</evidence>
<dbReference type="RefSeq" id="WP_281485400.1">
    <property type="nucleotide sequence ID" value="NZ_CP124543.1"/>
</dbReference>
<keyword evidence="10" id="KW-1185">Reference proteome</keyword>
<dbReference type="GO" id="GO:0046872">
    <property type="term" value="F:metal ion binding"/>
    <property type="evidence" value="ECO:0007669"/>
    <property type="project" value="UniProtKB-KW"/>
</dbReference>
<keyword evidence="6 7" id="KW-0408">Iron</keyword>
<keyword evidence="4" id="KW-0732">Signal</keyword>
<dbReference type="GO" id="GO:0020037">
    <property type="term" value="F:heme binding"/>
    <property type="evidence" value="ECO:0007669"/>
    <property type="project" value="InterPro"/>
</dbReference>
<dbReference type="GO" id="GO:0009055">
    <property type="term" value="F:electron transfer activity"/>
    <property type="evidence" value="ECO:0007669"/>
    <property type="project" value="InterPro"/>
</dbReference>
<evidence type="ECO:0000256" key="6">
    <source>
        <dbReference type="ARBA" id="ARBA00023004"/>
    </source>
</evidence>
<evidence type="ECO:0000256" key="7">
    <source>
        <dbReference type="PROSITE-ProRule" id="PRU00433"/>
    </source>
</evidence>
<evidence type="ECO:0000256" key="1">
    <source>
        <dbReference type="ARBA" id="ARBA00004196"/>
    </source>
</evidence>
<dbReference type="AlphaFoldDB" id="A0AAJ6NWS3"/>
<dbReference type="KEGG" id="hbq:QI031_12165"/>
<dbReference type="PROSITE" id="PS51007">
    <property type="entry name" value="CYTC"/>
    <property type="match status" value="2"/>
</dbReference>
<gene>
    <name evidence="9" type="ORF">QI031_12165</name>
</gene>
<name>A0AAJ6NWS3_9CYAN</name>
<reference evidence="9 10" key="1">
    <citation type="journal article" date="2023" name="Limnol Oceanogr Lett">
        <title>Environmental adaptations by the intertidal Antarctic cyanobacterium Halotia branconii CENA392 as revealed using long-read genome sequencing.</title>
        <authorList>
            <person name="Dextro R.B."/>
            <person name="Delbaje E."/>
            <person name="Freitas P.N.N."/>
            <person name="Geraldes V."/>
            <person name="Pinto E."/>
            <person name="Long P.F."/>
            <person name="Fiore M.F."/>
        </authorList>
    </citation>
    <scope>NUCLEOTIDE SEQUENCE [LARGE SCALE GENOMIC DNA]</scope>
    <source>
        <strain evidence="9 10">CENA392</strain>
    </source>
</reference>
<feature type="domain" description="Cytochrome c" evidence="8">
    <location>
        <begin position="506"/>
        <end position="681"/>
    </location>
</feature>
<feature type="domain" description="Cytochrome c" evidence="8">
    <location>
        <begin position="138"/>
        <end position="262"/>
    </location>
</feature>
<keyword evidence="2 7" id="KW-0349">Heme</keyword>
<evidence type="ECO:0000256" key="5">
    <source>
        <dbReference type="ARBA" id="ARBA00023002"/>
    </source>
</evidence>
<proteinExistence type="predicted"/>
<dbReference type="InterPro" id="IPR009056">
    <property type="entry name" value="Cyt_c-like_dom"/>
</dbReference>
<sequence length="743" mass="81177">MKIILLISVLVLTSLPICLLLTSKNRFLLKFLTVQSQQALSSLADRFKLPSFKLQKSYKTTSSSTSSVKAVGKGLTKPQRLASRLSKSITIAVIVLVAIIAGNTVSAQVTGTAALASLKTVAVPKPDNLENFIKDKVATIKLGKALFWDMQVGSDGMNSCATCHFHAGADNRSKNQLAPGLLRINADGTDNPDTIFDLGGAPNYQLKPEDFPFHKLSNSNDPSTVVSDRNDVASSQGVFNSQFIDVIPGQAEDKVKLVPDSVFNVGGTNVRRVEPRNTPSMINAVFNFRNFWDGRAQNIFNGVNSFGLRDPNASVVKAETPSKLEFVKVSLNNSSLASQAVTPPLSSFESSADGRTFEEIGDKFGSIDKKSHSVAKGKKLPRKLAKKLLPLRPLGKQVVHPEDSVLGVYSRFPQPGLKNKTYDQLIQDAFKPEWWKSNQLIQVNADGVRSFVKKPDRNLETNEYTLMEYNFPLFFGLAVQMYESTLIADDTPFDRFMEGNTTALTQQQQKGKQLFEGKAQCTICHNGAELTSASVSAAQQQRIGILNIPNLRILFDNGFFNIGVRPTLEDIGVSGKDPFGNSLSETQLALLGTFKQLLGSDPNITVTSNDLIVKDGSFKTPGLRNVELTAPYFHNGGYLTLQQVVNFYNRGGDFRQQSALAPLGLTETEKDDLVAFLKGLTDERVRYEKAPFDHPQLFVPNGHPGSSTFVTNDSTGKATDSFVEIPAVGRSGSNGTPNFLENY</sequence>
<dbReference type="PANTHER" id="PTHR30600:SF10">
    <property type="entry name" value="BLL6722 PROTEIN"/>
    <property type="match status" value="1"/>
</dbReference>
<dbReference type="GO" id="GO:0004130">
    <property type="term" value="F:cytochrome-c peroxidase activity"/>
    <property type="evidence" value="ECO:0007669"/>
    <property type="project" value="TreeGrafter"/>
</dbReference>
<evidence type="ECO:0000256" key="2">
    <source>
        <dbReference type="ARBA" id="ARBA00022617"/>
    </source>
</evidence>
<evidence type="ECO:0000313" key="10">
    <source>
        <dbReference type="Proteomes" id="UP001223520"/>
    </source>
</evidence>
<dbReference type="Pfam" id="PF03150">
    <property type="entry name" value="CCP_MauG"/>
    <property type="match status" value="1"/>
</dbReference>
<organism evidence="9 10">
    <name type="scientific">Halotia branconii CENA392</name>
    <dbReference type="NCBI Taxonomy" id="1539056"/>
    <lineage>
        <taxon>Bacteria</taxon>
        <taxon>Bacillati</taxon>
        <taxon>Cyanobacteriota</taxon>
        <taxon>Cyanophyceae</taxon>
        <taxon>Nostocales</taxon>
        <taxon>Nodulariaceae</taxon>
        <taxon>Halotia</taxon>
    </lineage>
</organism>
<dbReference type="GO" id="GO:0030313">
    <property type="term" value="C:cell envelope"/>
    <property type="evidence" value="ECO:0007669"/>
    <property type="project" value="UniProtKB-SubCell"/>
</dbReference>
<dbReference type="Gene3D" id="1.10.760.10">
    <property type="entry name" value="Cytochrome c-like domain"/>
    <property type="match status" value="2"/>
</dbReference>
<protein>
    <submittedName>
        <fullName evidence="9">Cytochrome c peroxidase</fullName>
    </submittedName>
</protein>
<keyword evidence="3 7" id="KW-0479">Metal-binding</keyword>
<keyword evidence="5" id="KW-0560">Oxidoreductase</keyword>
<dbReference type="InterPro" id="IPR051395">
    <property type="entry name" value="Cytochrome_c_Peroxidase/MauG"/>
</dbReference>
<dbReference type="InterPro" id="IPR004852">
    <property type="entry name" value="Di-haem_cyt_c_peroxidsae"/>
</dbReference>
<dbReference type="PANTHER" id="PTHR30600">
    <property type="entry name" value="CYTOCHROME C PEROXIDASE-RELATED"/>
    <property type="match status" value="1"/>
</dbReference>
<keyword evidence="9" id="KW-0575">Peroxidase</keyword>
<evidence type="ECO:0000256" key="3">
    <source>
        <dbReference type="ARBA" id="ARBA00022723"/>
    </source>
</evidence>
<accession>A0AAJ6NWS3</accession>
<dbReference type="EMBL" id="CP124543">
    <property type="protein sequence ID" value="WGV28168.1"/>
    <property type="molecule type" value="Genomic_DNA"/>
</dbReference>
<comment type="subcellular location">
    <subcellularLocation>
        <location evidence="1">Cell envelope</location>
    </subcellularLocation>
</comment>
<evidence type="ECO:0000256" key="4">
    <source>
        <dbReference type="ARBA" id="ARBA00022729"/>
    </source>
</evidence>
<dbReference type="Proteomes" id="UP001223520">
    <property type="component" value="Chromosome"/>
</dbReference>
<dbReference type="InterPro" id="IPR036909">
    <property type="entry name" value="Cyt_c-like_dom_sf"/>
</dbReference>
<dbReference type="SUPFAM" id="SSF46626">
    <property type="entry name" value="Cytochrome c"/>
    <property type="match status" value="2"/>
</dbReference>
<evidence type="ECO:0000259" key="8">
    <source>
        <dbReference type="PROSITE" id="PS51007"/>
    </source>
</evidence>